<proteinExistence type="inferred from homology"/>
<dbReference type="EMBL" id="JACVVK020000077">
    <property type="protein sequence ID" value="KAK7495164.1"/>
    <property type="molecule type" value="Genomic_DNA"/>
</dbReference>
<dbReference type="Proteomes" id="UP001519460">
    <property type="component" value="Unassembled WGS sequence"/>
</dbReference>
<dbReference type="PANTHER" id="PTHR43943:SF2">
    <property type="entry name" value="DEHYDROGENASE_REDUCTASE 4"/>
    <property type="match status" value="1"/>
</dbReference>
<protein>
    <recommendedName>
        <fullName evidence="5">Dehydrogenase/reductase SDR family member 4</fullName>
    </recommendedName>
</protein>
<dbReference type="PANTHER" id="PTHR43943">
    <property type="entry name" value="DEHYDROGENASE/REDUCTASE (SDR FAMILY) MEMBER 4"/>
    <property type="match status" value="1"/>
</dbReference>
<dbReference type="InterPro" id="IPR036291">
    <property type="entry name" value="NAD(P)-bd_dom_sf"/>
</dbReference>
<dbReference type="SUPFAM" id="SSF51735">
    <property type="entry name" value="NAD(P)-binding Rossmann-fold domains"/>
    <property type="match status" value="1"/>
</dbReference>
<dbReference type="PRINTS" id="PR00081">
    <property type="entry name" value="GDHRDH"/>
</dbReference>
<evidence type="ECO:0000256" key="2">
    <source>
        <dbReference type="ARBA" id="ARBA00023002"/>
    </source>
</evidence>
<organism evidence="3 4">
    <name type="scientific">Batillaria attramentaria</name>
    <dbReference type="NCBI Taxonomy" id="370345"/>
    <lineage>
        <taxon>Eukaryota</taxon>
        <taxon>Metazoa</taxon>
        <taxon>Spiralia</taxon>
        <taxon>Lophotrochozoa</taxon>
        <taxon>Mollusca</taxon>
        <taxon>Gastropoda</taxon>
        <taxon>Caenogastropoda</taxon>
        <taxon>Sorbeoconcha</taxon>
        <taxon>Cerithioidea</taxon>
        <taxon>Batillariidae</taxon>
        <taxon>Batillaria</taxon>
    </lineage>
</organism>
<sequence>MARVFSTNELSGKLSGEFTLTNLDRVTHLGVDCYDTKRPQEAGGKAVTKRVMLRQLCKSLAPAAEMVSVLQTRLTSGTSGPKLAGKVAVVTASTEGIGFAIAKRLCEDGAKVVISSRKQKNVDAAVQELRNLDLPATGVVCHVGKKADRDRLLAETVQQYGGIDILVSNAAANPYYGPLLDTSDEAWDKIFDTNVKATFLLCKEVVPHLEKRGGGSIVLVGSFAGYRPNPMIGAYSVSKTALLGLTKTLAPELAGKNIRVNCLAPGIIKTKFSRALWENDTVHDIAMQQVPMGRMGTPEDCAGTVSFLVSDDANYITGETVVVSGGMTSRL</sequence>
<dbReference type="NCBIfam" id="NF009466">
    <property type="entry name" value="PRK12826.1-2"/>
    <property type="match status" value="1"/>
</dbReference>
<dbReference type="GO" id="GO:0016491">
    <property type="term" value="F:oxidoreductase activity"/>
    <property type="evidence" value="ECO:0007669"/>
    <property type="project" value="UniProtKB-KW"/>
</dbReference>
<evidence type="ECO:0000256" key="1">
    <source>
        <dbReference type="ARBA" id="ARBA00006484"/>
    </source>
</evidence>
<dbReference type="FunFam" id="3.40.50.720:FF:000084">
    <property type="entry name" value="Short-chain dehydrogenase reductase"/>
    <property type="match status" value="1"/>
</dbReference>
<evidence type="ECO:0000313" key="3">
    <source>
        <dbReference type="EMBL" id="KAK7495164.1"/>
    </source>
</evidence>
<dbReference type="Pfam" id="PF13561">
    <property type="entry name" value="adh_short_C2"/>
    <property type="match status" value="1"/>
</dbReference>
<dbReference type="Gene3D" id="3.40.50.720">
    <property type="entry name" value="NAD(P)-binding Rossmann-like Domain"/>
    <property type="match status" value="1"/>
</dbReference>
<gene>
    <name evidence="3" type="ORF">BaRGS_00013574</name>
</gene>
<dbReference type="AlphaFoldDB" id="A0ABD0L6D8"/>
<dbReference type="NCBIfam" id="NF005559">
    <property type="entry name" value="PRK07231.1"/>
    <property type="match status" value="1"/>
</dbReference>
<evidence type="ECO:0008006" key="5">
    <source>
        <dbReference type="Google" id="ProtNLM"/>
    </source>
</evidence>
<dbReference type="InterPro" id="IPR002347">
    <property type="entry name" value="SDR_fam"/>
</dbReference>
<name>A0ABD0L6D8_9CAEN</name>
<dbReference type="PROSITE" id="PS00061">
    <property type="entry name" value="ADH_SHORT"/>
    <property type="match status" value="1"/>
</dbReference>
<reference evidence="3 4" key="1">
    <citation type="journal article" date="2023" name="Sci. Data">
        <title>Genome assembly of the Korean intertidal mud-creeper Batillaria attramentaria.</title>
        <authorList>
            <person name="Patra A.K."/>
            <person name="Ho P.T."/>
            <person name="Jun S."/>
            <person name="Lee S.J."/>
            <person name="Kim Y."/>
            <person name="Won Y.J."/>
        </authorList>
    </citation>
    <scope>NUCLEOTIDE SEQUENCE [LARGE SCALE GENOMIC DNA]</scope>
    <source>
        <strain evidence="3">Wonlab-2016</strain>
    </source>
</reference>
<comment type="caution">
    <text evidence="3">The sequence shown here is derived from an EMBL/GenBank/DDBJ whole genome shotgun (WGS) entry which is preliminary data.</text>
</comment>
<evidence type="ECO:0000313" key="4">
    <source>
        <dbReference type="Proteomes" id="UP001519460"/>
    </source>
</evidence>
<accession>A0ABD0L6D8</accession>
<keyword evidence="4" id="KW-1185">Reference proteome</keyword>
<comment type="similarity">
    <text evidence="1">Belongs to the short-chain dehydrogenases/reductases (SDR) family.</text>
</comment>
<keyword evidence="2" id="KW-0560">Oxidoreductase</keyword>
<dbReference type="InterPro" id="IPR020904">
    <property type="entry name" value="Sc_DH/Rdtase_CS"/>
</dbReference>
<dbReference type="PRINTS" id="PR00080">
    <property type="entry name" value="SDRFAMILY"/>
</dbReference>